<protein>
    <recommendedName>
        <fullName evidence="2">DUF659 domain-containing protein</fullName>
    </recommendedName>
</protein>
<feature type="compositionally biased region" description="Basic and acidic residues" evidence="1">
    <location>
        <begin position="159"/>
        <end position="169"/>
    </location>
</feature>
<dbReference type="SUPFAM" id="SSF53098">
    <property type="entry name" value="Ribonuclease H-like"/>
    <property type="match status" value="1"/>
</dbReference>
<reference evidence="3 4" key="1">
    <citation type="submission" date="2019-02" db="EMBL/GenBank/DDBJ databases">
        <title>Genome sequencing of the rare red list fungi Bondarzewia mesenterica.</title>
        <authorList>
            <person name="Buettner E."/>
            <person name="Kellner H."/>
        </authorList>
    </citation>
    <scope>NUCLEOTIDE SEQUENCE [LARGE SCALE GENOMIC DNA]</scope>
    <source>
        <strain evidence="3 4">DSM 108281</strain>
    </source>
</reference>
<dbReference type="OrthoDB" id="3236755at2759"/>
<feature type="region of interest" description="Disordered" evidence="1">
    <location>
        <begin position="145"/>
        <end position="211"/>
    </location>
</feature>
<evidence type="ECO:0000313" key="3">
    <source>
        <dbReference type="EMBL" id="THH07564.1"/>
    </source>
</evidence>
<name>A0A4S4L7W7_9AGAM</name>
<dbReference type="AlphaFoldDB" id="A0A4S4L7W7"/>
<evidence type="ECO:0000256" key="1">
    <source>
        <dbReference type="SAM" id="MobiDB-lite"/>
    </source>
</evidence>
<dbReference type="Pfam" id="PF04937">
    <property type="entry name" value="DUF659"/>
    <property type="match status" value="1"/>
</dbReference>
<dbReference type="Proteomes" id="UP000310158">
    <property type="component" value="Unassembled WGS sequence"/>
</dbReference>
<dbReference type="EMBL" id="SGPL01000768">
    <property type="protein sequence ID" value="THH07564.1"/>
    <property type="molecule type" value="Genomic_DNA"/>
</dbReference>
<accession>A0A4S4L7W7</accession>
<sequence>MDLSTQGEPDNAPELFVLAHLLSNLPDTIPEGSSYGFDTFSGLDADWEELTGSKARALNHHLEVTFGFRSAGSIIFRERGPSLACVANVIEHYIQDERGNYDGLLSKWVEDLTAAAHLAYKNAAAEAPTLSLSAAVAHAPPASAALASASAPKTKKRKTAGDAHSDRTVKKAKAKAKADETAQEFNWTPDDLQDDEEIQSSKGRPPNELVRNPALKELVSASSAEKSLGAQLAQEDEDEWKHQKQHAKALQRQYDHIILCLFCLASLPPHLLDYEEWNEAISVTNPALKTVSSMTLSCYQISFESAHVLELSIQELKKQKNLTISYDGSTTRSVQSIYTVHVTTPESRQAYLMEGNEAFGVSHTAQHIRDVLLSVIDKIGCQNFAGICSDNTGNTKLARELVVKEIPSIIVLADPCHRLNNLVKDICKLDHFSALIEDRVIETKPKGKNQPHALHVLKSSHSSFEFENALRQLTTIIAPVAKAIKCLEAIRSTPADVYLYWLAVMATMSDIFKNKNADLELPSMVISEI</sequence>
<comment type="caution">
    <text evidence="3">The sequence shown here is derived from an EMBL/GenBank/DDBJ whole genome shotgun (WGS) entry which is preliminary data.</text>
</comment>
<proteinExistence type="predicted"/>
<keyword evidence="4" id="KW-1185">Reference proteome</keyword>
<evidence type="ECO:0000259" key="2">
    <source>
        <dbReference type="Pfam" id="PF04937"/>
    </source>
</evidence>
<dbReference type="InterPro" id="IPR007021">
    <property type="entry name" value="DUF659"/>
</dbReference>
<organism evidence="3 4">
    <name type="scientific">Bondarzewia mesenterica</name>
    <dbReference type="NCBI Taxonomy" id="1095465"/>
    <lineage>
        <taxon>Eukaryota</taxon>
        <taxon>Fungi</taxon>
        <taxon>Dikarya</taxon>
        <taxon>Basidiomycota</taxon>
        <taxon>Agaricomycotina</taxon>
        <taxon>Agaricomycetes</taxon>
        <taxon>Russulales</taxon>
        <taxon>Bondarzewiaceae</taxon>
        <taxon>Bondarzewia</taxon>
    </lineage>
</organism>
<dbReference type="InterPro" id="IPR012337">
    <property type="entry name" value="RNaseH-like_sf"/>
</dbReference>
<feature type="domain" description="DUF659" evidence="2">
    <location>
        <begin position="314"/>
        <end position="438"/>
    </location>
</feature>
<evidence type="ECO:0000313" key="4">
    <source>
        <dbReference type="Proteomes" id="UP000310158"/>
    </source>
</evidence>
<gene>
    <name evidence="3" type="ORF">EW146_g9281</name>
</gene>